<comment type="caution">
    <text evidence="1">The sequence shown here is derived from an EMBL/GenBank/DDBJ whole genome shotgun (WGS) entry which is preliminary data.</text>
</comment>
<reference evidence="1 2" key="1">
    <citation type="submission" date="2018-10" db="EMBL/GenBank/DDBJ databases">
        <title>Co-occurring genomic capacity for anaerobic methane metabolism and dissimilatory sulfite reduction discovered in the Korarchaeota.</title>
        <authorList>
            <person name="Mckay L.J."/>
            <person name="Dlakic M."/>
            <person name="Fields M.W."/>
            <person name="Delmont T.O."/>
            <person name="Eren A.M."/>
            <person name="Jay Z.J."/>
            <person name="Klingelsmith K.B."/>
            <person name="Rusch D.B."/>
            <person name="Inskeep W.P."/>
        </authorList>
    </citation>
    <scope>NUCLEOTIDE SEQUENCE [LARGE SCALE GENOMIC DNA]</scope>
    <source>
        <strain evidence="1 2">WS</strain>
    </source>
</reference>
<accession>A0A3R9PDV9</accession>
<evidence type="ECO:0008006" key="3">
    <source>
        <dbReference type="Google" id="ProtNLM"/>
    </source>
</evidence>
<sequence>MIWRAEHFIFTNMSRGGMSYAVYSMMGYGHFRAAYPLRDFSELIRADSYEGIPKKDKIIWSLLSSGYSGITRSIELPIIGRLSFLTFDYFQRVPSFYPRRDLSRPNLALLIIYGLLEVGFGRDLIKRLSREPLPLISTYFIPAFMAEHYNYPGDIYCLVCDADIARTWAPLRPKASRIKYLAPTSRVAERLRDYGVRSEIHVTGFPLPLELIGEDMIILKGDFSKRLVNLDPNGIFIDKYSSLLKEKLGGMPSSSDHPLTIMFSVGGAGVQARLGVALMRKLRDILAKGELKLLISVGVRRKLRDYYLYWMDKLGLRDRVGLIFSEDPESYIREFNSSLRKSDILWTKPSELSFYAALGIPIIASEPVGSHEVSNLRFLIKGGYGMEQGDVRYLEQWFFDWLRSGYFAEKAIRGFLELEKLGALNVRRVVLQPF</sequence>
<dbReference type="EMBL" id="RCOR01000001">
    <property type="protein sequence ID" value="RSN70929.1"/>
    <property type="molecule type" value="Genomic_DNA"/>
</dbReference>
<protein>
    <recommendedName>
        <fullName evidence="3">Glycosyl transferase family 1 domain-containing protein</fullName>
    </recommendedName>
</protein>
<dbReference type="AlphaFoldDB" id="A0A3R9PDV9"/>
<evidence type="ECO:0000313" key="2">
    <source>
        <dbReference type="Proteomes" id="UP000278149"/>
    </source>
</evidence>
<gene>
    <name evidence="1" type="ORF">D9Q81_00155</name>
</gene>
<dbReference type="Proteomes" id="UP000278149">
    <property type="component" value="Unassembled WGS sequence"/>
</dbReference>
<organism evidence="1 2">
    <name type="scientific">Candidatus Korarchaeum cryptofilum</name>
    <dbReference type="NCBI Taxonomy" id="498846"/>
    <lineage>
        <taxon>Archaea</taxon>
        <taxon>Thermoproteota</taxon>
        <taxon>Candidatus Korarchaeia</taxon>
        <taxon>Candidatus Korarchaeales</taxon>
        <taxon>Candidatus Korarchaeaceae</taxon>
        <taxon>Candidatus Korarchaeum</taxon>
    </lineage>
</organism>
<evidence type="ECO:0000313" key="1">
    <source>
        <dbReference type="EMBL" id="RSN70929.1"/>
    </source>
</evidence>
<proteinExistence type="predicted"/>
<name>A0A3R9PDV9_9CREN</name>